<evidence type="ECO:0000313" key="2">
    <source>
        <dbReference type="Proteomes" id="UP001066276"/>
    </source>
</evidence>
<gene>
    <name evidence="1" type="ORF">NDU88_001574</name>
</gene>
<keyword evidence="2" id="KW-1185">Reference proteome</keyword>
<name>A0AAV7S8E7_PLEWA</name>
<accession>A0AAV7S8E7</accession>
<evidence type="ECO:0000313" key="1">
    <source>
        <dbReference type="EMBL" id="KAJ1161086.1"/>
    </source>
</evidence>
<comment type="caution">
    <text evidence="1">The sequence shown here is derived from an EMBL/GenBank/DDBJ whole genome shotgun (WGS) entry which is preliminary data.</text>
</comment>
<dbReference type="Proteomes" id="UP001066276">
    <property type="component" value="Chromosome 4_2"/>
</dbReference>
<dbReference type="AlphaFoldDB" id="A0AAV7S8E7"/>
<proteinExistence type="predicted"/>
<sequence>MRKYATARPYGERDRLGATLAALLHPNRETDLILEIQDKGGELLRDPDAITGRFRGYYTALYTSRAASDPVSI</sequence>
<protein>
    <submittedName>
        <fullName evidence="1">Uncharacterized protein</fullName>
    </submittedName>
</protein>
<organism evidence="1 2">
    <name type="scientific">Pleurodeles waltl</name>
    <name type="common">Iberian ribbed newt</name>
    <dbReference type="NCBI Taxonomy" id="8319"/>
    <lineage>
        <taxon>Eukaryota</taxon>
        <taxon>Metazoa</taxon>
        <taxon>Chordata</taxon>
        <taxon>Craniata</taxon>
        <taxon>Vertebrata</taxon>
        <taxon>Euteleostomi</taxon>
        <taxon>Amphibia</taxon>
        <taxon>Batrachia</taxon>
        <taxon>Caudata</taxon>
        <taxon>Salamandroidea</taxon>
        <taxon>Salamandridae</taxon>
        <taxon>Pleurodelinae</taxon>
        <taxon>Pleurodeles</taxon>
    </lineage>
</organism>
<dbReference type="EMBL" id="JANPWB010000008">
    <property type="protein sequence ID" value="KAJ1161086.1"/>
    <property type="molecule type" value="Genomic_DNA"/>
</dbReference>
<reference evidence="1" key="1">
    <citation type="journal article" date="2022" name="bioRxiv">
        <title>Sequencing and chromosome-scale assembly of the giantPleurodeles waltlgenome.</title>
        <authorList>
            <person name="Brown T."/>
            <person name="Elewa A."/>
            <person name="Iarovenko S."/>
            <person name="Subramanian E."/>
            <person name="Araus A.J."/>
            <person name="Petzold A."/>
            <person name="Susuki M."/>
            <person name="Suzuki K.-i.T."/>
            <person name="Hayashi T."/>
            <person name="Toyoda A."/>
            <person name="Oliveira C."/>
            <person name="Osipova E."/>
            <person name="Leigh N.D."/>
            <person name="Simon A."/>
            <person name="Yun M.H."/>
        </authorList>
    </citation>
    <scope>NUCLEOTIDE SEQUENCE</scope>
    <source>
        <strain evidence="1">20211129_DDA</strain>
        <tissue evidence="1">Liver</tissue>
    </source>
</reference>